<feature type="domain" description="tRNA/rRNA methyltransferase SpoU type" evidence="4">
    <location>
        <begin position="115"/>
        <end position="251"/>
    </location>
</feature>
<name>A0ABP6M3Z8_9MICC</name>
<evidence type="ECO:0000313" key="5">
    <source>
        <dbReference type="EMBL" id="GAA3075994.1"/>
    </source>
</evidence>
<keyword evidence="2" id="KW-0808">Transferase</keyword>
<dbReference type="InterPro" id="IPR029026">
    <property type="entry name" value="tRNA_m1G_MTases_N"/>
</dbReference>
<sequence length="261" mass="28441">MGGAAGAGSGSLVRMDDAPRPRPDATPTAAGGTSGGQAAGARESGARASAARAADANDPDAREVGVGPWEGPWPEGEHWDPELLRDGDLRNVVDRYRYWRHEAIVADLDTRRHGFHVAIENWQHDFNIGTVVRTANAFLAAEVHIIGRRRWNRRGAMVTDRYQHVRHHATVEEFVAWAKEEGLPVLGVDLFPESVPLETYDLPRECVMVFGQEGPGLSEQMRAAAEATLSIAQFGSTRSINAGTAAGIAMHDWIRQHAQLE</sequence>
<dbReference type="Pfam" id="PF00588">
    <property type="entry name" value="SpoU_methylase"/>
    <property type="match status" value="1"/>
</dbReference>
<protein>
    <recommendedName>
        <fullName evidence="4">tRNA/rRNA methyltransferase SpoU type domain-containing protein</fullName>
    </recommendedName>
</protein>
<organism evidence="5 6">
    <name type="scientific">Nesterenkonia aethiopica</name>
    <dbReference type="NCBI Taxonomy" id="269144"/>
    <lineage>
        <taxon>Bacteria</taxon>
        <taxon>Bacillati</taxon>
        <taxon>Actinomycetota</taxon>
        <taxon>Actinomycetes</taxon>
        <taxon>Micrococcales</taxon>
        <taxon>Micrococcaceae</taxon>
        <taxon>Nesterenkonia</taxon>
    </lineage>
</organism>
<dbReference type="EMBL" id="BAAAVT010000028">
    <property type="protein sequence ID" value="GAA3075994.1"/>
    <property type="molecule type" value="Genomic_DNA"/>
</dbReference>
<dbReference type="Proteomes" id="UP001500236">
    <property type="component" value="Unassembled WGS sequence"/>
</dbReference>
<gene>
    <name evidence="5" type="ORF">GCM10010529_29550</name>
</gene>
<feature type="compositionally biased region" description="Basic and acidic residues" evidence="3">
    <location>
        <begin position="14"/>
        <end position="23"/>
    </location>
</feature>
<evidence type="ECO:0000256" key="2">
    <source>
        <dbReference type="ARBA" id="ARBA00022679"/>
    </source>
</evidence>
<comment type="caution">
    <text evidence="5">The sequence shown here is derived from an EMBL/GenBank/DDBJ whole genome shotgun (WGS) entry which is preliminary data.</text>
</comment>
<keyword evidence="1" id="KW-0489">Methyltransferase</keyword>
<keyword evidence="6" id="KW-1185">Reference proteome</keyword>
<dbReference type="InterPro" id="IPR029028">
    <property type="entry name" value="Alpha/beta_knot_MTases"/>
</dbReference>
<dbReference type="Gene3D" id="3.40.1280.10">
    <property type="match status" value="1"/>
</dbReference>
<feature type="compositionally biased region" description="Low complexity" evidence="3">
    <location>
        <begin position="39"/>
        <end position="56"/>
    </location>
</feature>
<evidence type="ECO:0000313" key="6">
    <source>
        <dbReference type="Proteomes" id="UP001500236"/>
    </source>
</evidence>
<dbReference type="PANTHER" id="PTHR43191:SF2">
    <property type="entry name" value="RRNA METHYLTRANSFERASE 3, MITOCHONDRIAL"/>
    <property type="match status" value="1"/>
</dbReference>
<feature type="region of interest" description="Disordered" evidence="3">
    <location>
        <begin position="1"/>
        <end position="74"/>
    </location>
</feature>
<reference evidence="6" key="1">
    <citation type="journal article" date="2019" name="Int. J. Syst. Evol. Microbiol.">
        <title>The Global Catalogue of Microorganisms (GCM) 10K type strain sequencing project: providing services to taxonomists for standard genome sequencing and annotation.</title>
        <authorList>
            <consortium name="The Broad Institute Genomics Platform"/>
            <consortium name="The Broad Institute Genome Sequencing Center for Infectious Disease"/>
            <person name="Wu L."/>
            <person name="Ma J."/>
        </authorList>
    </citation>
    <scope>NUCLEOTIDE SEQUENCE [LARGE SCALE GENOMIC DNA]</scope>
    <source>
        <strain evidence="6">JCM 14309</strain>
    </source>
</reference>
<dbReference type="PANTHER" id="PTHR43191">
    <property type="entry name" value="RRNA METHYLTRANSFERASE 3"/>
    <property type="match status" value="1"/>
</dbReference>
<dbReference type="InterPro" id="IPR051259">
    <property type="entry name" value="rRNA_Methyltransferase"/>
</dbReference>
<evidence type="ECO:0000256" key="1">
    <source>
        <dbReference type="ARBA" id="ARBA00022603"/>
    </source>
</evidence>
<dbReference type="CDD" id="cd18096">
    <property type="entry name" value="SpoU-like"/>
    <property type="match status" value="1"/>
</dbReference>
<dbReference type="SUPFAM" id="SSF75217">
    <property type="entry name" value="alpha/beta knot"/>
    <property type="match status" value="1"/>
</dbReference>
<accession>A0ABP6M3Z8</accession>
<dbReference type="InterPro" id="IPR001537">
    <property type="entry name" value="SpoU_MeTrfase"/>
</dbReference>
<proteinExistence type="predicted"/>
<evidence type="ECO:0000259" key="4">
    <source>
        <dbReference type="Pfam" id="PF00588"/>
    </source>
</evidence>
<feature type="compositionally biased region" description="Low complexity" evidence="3">
    <location>
        <begin position="64"/>
        <end position="74"/>
    </location>
</feature>
<evidence type="ECO:0000256" key="3">
    <source>
        <dbReference type="SAM" id="MobiDB-lite"/>
    </source>
</evidence>